<proteinExistence type="predicted"/>
<name>A0A226Q976_9BACL</name>
<comment type="caution">
    <text evidence="1">The sequence shown here is derived from an EMBL/GenBank/DDBJ whole genome shotgun (WGS) entry which is preliminary data.</text>
</comment>
<dbReference type="AlphaFoldDB" id="A0A226Q976"/>
<dbReference type="Proteomes" id="UP000198378">
    <property type="component" value="Unassembled WGS sequence"/>
</dbReference>
<dbReference type="EMBL" id="NEWK01000001">
    <property type="protein sequence ID" value="OXB88594.1"/>
    <property type="molecule type" value="Genomic_DNA"/>
</dbReference>
<protein>
    <submittedName>
        <fullName evidence="1">Uncharacterized protein</fullName>
    </submittedName>
</protein>
<organism evidence="1 2">
    <name type="scientific">Geobacillus thermocatenulatus</name>
    <dbReference type="NCBI Taxonomy" id="33938"/>
    <lineage>
        <taxon>Bacteria</taxon>
        <taxon>Bacillati</taxon>
        <taxon>Bacillota</taxon>
        <taxon>Bacilli</taxon>
        <taxon>Bacillales</taxon>
        <taxon>Anoxybacillaceae</taxon>
        <taxon>Geobacillus</taxon>
        <taxon>Geobacillus thermoleovorans group</taxon>
    </lineage>
</organism>
<evidence type="ECO:0000313" key="2">
    <source>
        <dbReference type="Proteomes" id="UP000198378"/>
    </source>
</evidence>
<accession>A0A226Q976</accession>
<keyword evidence="2" id="KW-1185">Reference proteome</keyword>
<dbReference type="KEGG" id="gtm:GT3921_01545"/>
<reference evidence="1 2" key="1">
    <citation type="submission" date="2017-05" db="EMBL/GenBank/DDBJ databases">
        <title>The genome sequence of Geobacillus thermocatenulatus DSM 730.</title>
        <authorList>
            <person name="Ramaloko W.T."/>
            <person name="Koen N."/>
            <person name="Polliack S."/>
            <person name="Aliyu H."/>
            <person name="Lebre P."/>
            <person name="Mohr T."/>
            <person name="Oswald F."/>
            <person name="Zwick M."/>
            <person name="Neumann A."/>
            <person name="Syldatk C."/>
            <person name="Cowan D."/>
            <person name="De Maayer P."/>
        </authorList>
    </citation>
    <scope>NUCLEOTIDE SEQUENCE [LARGE SCALE GENOMIC DNA]</scope>
    <source>
        <strain evidence="1 2">BGSC 93A1</strain>
    </source>
</reference>
<evidence type="ECO:0000313" key="1">
    <source>
        <dbReference type="EMBL" id="OXB88594.1"/>
    </source>
</evidence>
<gene>
    <name evidence="1" type="ORF">B9L19_00235</name>
</gene>
<sequence length="59" mass="7030">MIRKDDFVIQVLGKGRKLPPFLKRWERKHSPLAARLSFSAPAHIMRKDVNGKEEWNEWD</sequence>